<feature type="transmembrane region" description="Helical" evidence="5">
    <location>
        <begin position="187"/>
        <end position="206"/>
    </location>
</feature>
<feature type="transmembrane region" description="Helical" evidence="5">
    <location>
        <begin position="57"/>
        <end position="74"/>
    </location>
</feature>
<dbReference type="GO" id="GO:0015095">
    <property type="term" value="F:magnesium ion transmembrane transporter activity"/>
    <property type="evidence" value="ECO:0007669"/>
    <property type="project" value="InterPro"/>
</dbReference>
<dbReference type="InterPro" id="IPR037185">
    <property type="entry name" value="EmrE-like"/>
</dbReference>
<feature type="transmembrane region" description="Helical" evidence="5">
    <location>
        <begin position="12"/>
        <end position="30"/>
    </location>
</feature>
<feature type="transmembrane region" description="Helical" evidence="5">
    <location>
        <begin position="80"/>
        <end position="101"/>
    </location>
</feature>
<dbReference type="PANTHER" id="PTHR12570:SF86">
    <property type="entry name" value="ADR321CP"/>
    <property type="match status" value="1"/>
</dbReference>
<evidence type="ECO:0000313" key="6">
    <source>
        <dbReference type="EMBL" id="RPA80598.1"/>
    </source>
</evidence>
<evidence type="ECO:0000313" key="7">
    <source>
        <dbReference type="Proteomes" id="UP000275078"/>
    </source>
</evidence>
<evidence type="ECO:0000256" key="1">
    <source>
        <dbReference type="ARBA" id="ARBA00004141"/>
    </source>
</evidence>
<keyword evidence="2 5" id="KW-0812">Transmembrane</keyword>
<evidence type="ECO:0008006" key="8">
    <source>
        <dbReference type="Google" id="ProtNLM"/>
    </source>
</evidence>
<dbReference type="AlphaFoldDB" id="A0A3N4I7D0"/>
<comment type="subcellular location">
    <subcellularLocation>
        <location evidence="1">Membrane</location>
        <topology evidence="1">Multi-pass membrane protein</topology>
    </subcellularLocation>
</comment>
<feature type="transmembrane region" description="Helical" evidence="5">
    <location>
        <begin position="148"/>
        <end position="166"/>
    </location>
</feature>
<keyword evidence="3 5" id="KW-1133">Transmembrane helix</keyword>
<dbReference type="EMBL" id="ML119686">
    <property type="protein sequence ID" value="RPA80598.1"/>
    <property type="molecule type" value="Genomic_DNA"/>
</dbReference>
<name>A0A3N4I7D0_ASCIM</name>
<dbReference type="InterPro" id="IPR008521">
    <property type="entry name" value="Mg_trans_NIPA"/>
</dbReference>
<gene>
    <name evidence="6" type="ORF">BJ508DRAFT_210075</name>
</gene>
<evidence type="ECO:0000256" key="2">
    <source>
        <dbReference type="ARBA" id="ARBA00022692"/>
    </source>
</evidence>
<feature type="transmembrane region" description="Helical" evidence="5">
    <location>
        <begin position="226"/>
        <end position="245"/>
    </location>
</feature>
<dbReference type="Proteomes" id="UP000275078">
    <property type="component" value="Unassembled WGS sequence"/>
</dbReference>
<keyword evidence="7" id="KW-1185">Reference proteome</keyword>
<proteinExistence type="predicted"/>
<dbReference type="PANTHER" id="PTHR12570">
    <property type="match status" value="1"/>
</dbReference>
<sequence length="311" mass="34304">MFGSSGSSQITLGVITGLVSTCIQSVGLTLQRKSHMLEEKKPAHLVRKPFRRRKWQIGFTLFLLSNIVGSSVQITVLPLVILSSLQASGLVFNSICATLVLKEPFTNHSLAGTVLVVVGAGVIAWYGAMKDPAHSIDELLQLFGKRNFVIWMILQGVLVLGILLAAKLSVYLRPRLKNTAKMKAFRGVIYGSVSGILSADSLLLAKCMVELLVRTLINHQNQFKRYETWLILIGFLTLALTQLYYLNRGLRLVSTSLLYPLCFCLYNITAICDGIFYYNYSLPALHIALIAVGTAILLGGVLLLSWRLSDE</sequence>
<evidence type="ECO:0000256" key="5">
    <source>
        <dbReference type="SAM" id="Phobius"/>
    </source>
</evidence>
<dbReference type="GO" id="GO:0016020">
    <property type="term" value="C:membrane"/>
    <property type="evidence" value="ECO:0007669"/>
    <property type="project" value="UniProtKB-SubCell"/>
</dbReference>
<evidence type="ECO:0000256" key="3">
    <source>
        <dbReference type="ARBA" id="ARBA00022989"/>
    </source>
</evidence>
<feature type="transmembrane region" description="Helical" evidence="5">
    <location>
        <begin position="108"/>
        <end position="128"/>
    </location>
</feature>
<keyword evidence="4 5" id="KW-0472">Membrane</keyword>
<organism evidence="6 7">
    <name type="scientific">Ascobolus immersus RN42</name>
    <dbReference type="NCBI Taxonomy" id="1160509"/>
    <lineage>
        <taxon>Eukaryota</taxon>
        <taxon>Fungi</taxon>
        <taxon>Dikarya</taxon>
        <taxon>Ascomycota</taxon>
        <taxon>Pezizomycotina</taxon>
        <taxon>Pezizomycetes</taxon>
        <taxon>Pezizales</taxon>
        <taxon>Ascobolaceae</taxon>
        <taxon>Ascobolus</taxon>
    </lineage>
</organism>
<dbReference type="Pfam" id="PF05653">
    <property type="entry name" value="Mg_trans_NIPA"/>
    <property type="match status" value="1"/>
</dbReference>
<reference evidence="6 7" key="1">
    <citation type="journal article" date="2018" name="Nat. Ecol. Evol.">
        <title>Pezizomycetes genomes reveal the molecular basis of ectomycorrhizal truffle lifestyle.</title>
        <authorList>
            <person name="Murat C."/>
            <person name="Payen T."/>
            <person name="Noel B."/>
            <person name="Kuo A."/>
            <person name="Morin E."/>
            <person name="Chen J."/>
            <person name="Kohler A."/>
            <person name="Krizsan K."/>
            <person name="Balestrini R."/>
            <person name="Da Silva C."/>
            <person name="Montanini B."/>
            <person name="Hainaut M."/>
            <person name="Levati E."/>
            <person name="Barry K.W."/>
            <person name="Belfiori B."/>
            <person name="Cichocki N."/>
            <person name="Clum A."/>
            <person name="Dockter R.B."/>
            <person name="Fauchery L."/>
            <person name="Guy J."/>
            <person name="Iotti M."/>
            <person name="Le Tacon F."/>
            <person name="Lindquist E.A."/>
            <person name="Lipzen A."/>
            <person name="Malagnac F."/>
            <person name="Mello A."/>
            <person name="Molinier V."/>
            <person name="Miyauchi S."/>
            <person name="Poulain J."/>
            <person name="Riccioni C."/>
            <person name="Rubini A."/>
            <person name="Sitrit Y."/>
            <person name="Splivallo R."/>
            <person name="Traeger S."/>
            <person name="Wang M."/>
            <person name="Zifcakova L."/>
            <person name="Wipf D."/>
            <person name="Zambonelli A."/>
            <person name="Paolocci F."/>
            <person name="Nowrousian M."/>
            <person name="Ottonello S."/>
            <person name="Baldrian P."/>
            <person name="Spatafora J.W."/>
            <person name="Henrissat B."/>
            <person name="Nagy L.G."/>
            <person name="Aury J.M."/>
            <person name="Wincker P."/>
            <person name="Grigoriev I.V."/>
            <person name="Bonfante P."/>
            <person name="Martin F.M."/>
        </authorList>
    </citation>
    <scope>NUCLEOTIDE SEQUENCE [LARGE SCALE GENOMIC DNA]</scope>
    <source>
        <strain evidence="6 7">RN42</strain>
    </source>
</reference>
<feature type="transmembrane region" description="Helical" evidence="5">
    <location>
        <begin position="257"/>
        <end position="278"/>
    </location>
</feature>
<feature type="non-terminal residue" evidence="6">
    <location>
        <position position="311"/>
    </location>
</feature>
<protein>
    <recommendedName>
        <fullName evidence="8">DUF803-domain-containing protein</fullName>
    </recommendedName>
</protein>
<dbReference type="SUPFAM" id="SSF103481">
    <property type="entry name" value="Multidrug resistance efflux transporter EmrE"/>
    <property type="match status" value="1"/>
</dbReference>
<dbReference type="OrthoDB" id="2504919at2759"/>
<evidence type="ECO:0000256" key="4">
    <source>
        <dbReference type="ARBA" id="ARBA00023136"/>
    </source>
</evidence>
<accession>A0A3N4I7D0</accession>
<feature type="transmembrane region" description="Helical" evidence="5">
    <location>
        <begin position="284"/>
        <end position="306"/>
    </location>
</feature>